<evidence type="ECO:0000313" key="3">
    <source>
        <dbReference type="EMBL" id="KAK1733402.1"/>
    </source>
</evidence>
<evidence type="ECO:0000313" key="4">
    <source>
        <dbReference type="Proteomes" id="UP001224775"/>
    </source>
</evidence>
<feature type="region of interest" description="Disordered" evidence="1">
    <location>
        <begin position="211"/>
        <end position="271"/>
    </location>
</feature>
<feature type="transmembrane region" description="Helical" evidence="2">
    <location>
        <begin position="310"/>
        <end position="334"/>
    </location>
</feature>
<name>A0AAD8XTW4_9STRA</name>
<dbReference type="AlphaFoldDB" id="A0AAD8XTW4"/>
<reference evidence="3" key="1">
    <citation type="submission" date="2023-06" db="EMBL/GenBank/DDBJ databases">
        <title>Survivors Of The Sea: Transcriptome response of Skeletonema marinoi to long-term dormancy.</title>
        <authorList>
            <person name="Pinder M.I.M."/>
            <person name="Kourtchenko O."/>
            <person name="Robertson E.K."/>
            <person name="Larsson T."/>
            <person name="Maumus F."/>
            <person name="Osuna-Cruz C.M."/>
            <person name="Vancaester E."/>
            <person name="Stenow R."/>
            <person name="Vandepoele K."/>
            <person name="Ploug H."/>
            <person name="Bruchert V."/>
            <person name="Godhe A."/>
            <person name="Topel M."/>
        </authorList>
    </citation>
    <scope>NUCLEOTIDE SEQUENCE</scope>
    <source>
        <strain evidence="3">R05AC</strain>
    </source>
</reference>
<evidence type="ECO:0000256" key="2">
    <source>
        <dbReference type="SAM" id="Phobius"/>
    </source>
</evidence>
<dbReference type="PANTHER" id="PTHR20992">
    <property type="entry name" value="AT15442P-RELATED"/>
    <property type="match status" value="1"/>
</dbReference>
<evidence type="ECO:0000256" key="1">
    <source>
        <dbReference type="SAM" id="MobiDB-lite"/>
    </source>
</evidence>
<keyword evidence="4" id="KW-1185">Reference proteome</keyword>
<feature type="compositionally biased region" description="Basic and acidic residues" evidence="1">
    <location>
        <begin position="220"/>
        <end position="236"/>
    </location>
</feature>
<keyword evidence="2" id="KW-0472">Membrane</keyword>
<protein>
    <submittedName>
        <fullName evidence="3">DUF389 domain-containing protein</fullName>
    </submittedName>
</protein>
<dbReference type="EMBL" id="JATAAI010000050">
    <property type="protein sequence ID" value="KAK1733402.1"/>
    <property type="molecule type" value="Genomic_DNA"/>
</dbReference>
<feature type="transmembrane region" description="Helical" evidence="2">
    <location>
        <begin position="340"/>
        <end position="361"/>
    </location>
</feature>
<keyword evidence="2" id="KW-0812">Transmembrane</keyword>
<keyword evidence="2" id="KW-1133">Transmembrane helix</keyword>
<comment type="caution">
    <text evidence="3">The sequence shown here is derived from an EMBL/GenBank/DDBJ whole genome shotgun (WGS) entry which is preliminary data.</text>
</comment>
<proteinExistence type="predicted"/>
<feature type="compositionally biased region" description="Acidic residues" evidence="1">
    <location>
        <begin position="237"/>
        <end position="247"/>
    </location>
</feature>
<accession>A0AAD8XTW4</accession>
<feature type="compositionally biased region" description="Low complexity" evidence="1">
    <location>
        <begin position="86"/>
        <end position="97"/>
    </location>
</feature>
<feature type="transmembrane region" description="Helical" evidence="2">
    <location>
        <begin position="373"/>
        <end position="399"/>
    </location>
</feature>
<dbReference type="PANTHER" id="PTHR20992:SF9">
    <property type="entry name" value="AT15442P-RELATED"/>
    <property type="match status" value="1"/>
</dbReference>
<feature type="region of interest" description="Disordered" evidence="1">
    <location>
        <begin position="1"/>
        <end position="34"/>
    </location>
</feature>
<dbReference type="InterPro" id="IPR005240">
    <property type="entry name" value="DUF389"/>
</dbReference>
<organism evidence="3 4">
    <name type="scientific">Skeletonema marinoi</name>
    <dbReference type="NCBI Taxonomy" id="267567"/>
    <lineage>
        <taxon>Eukaryota</taxon>
        <taxon>Sar</taxon>
        <taxon>Stramenopiles</taxon>
        <taxon>Ochrophyta</taxon>
        <taxon>Bacillariophyta</taxon>
        <taxon>Coscinodiscophyceae</taxon>
        <taxon>Thalassiosirophycidae</taxon>
        <taxon>Thalassiosirales</taxon>
        <taxon>Skeletonemataceae</taxon>
        <taxon>Skeletonema</taxon>
        <taxon>Skeletonema marinoi-dohrnii complex</taxon>
    </lineage>
</organism>
<feature type="transmembrane region" description="Helical" evidence="2">
    <location>
        <begin position="419"/>
        <end position="438"/>
    </location>
</feature>
<sequence length="696" mass="74628">MTDIEAPEAPLNSTKAEDKSAKNSSGDDITFPPPKQAVVVYTPITYTFTQTTNRETNESVSSDPQTTFVKGPWKGFVNIISSNATEHNASSTTTTSTGDNPTFKKRKVKVRMGAMVIKMVNRLIAENVIAHDRVHLTRSATHVLVRILAGERTIPILLMRCERIGVGVVVGHAFGTSLEWSMTPNVTLETQQNVVPFSLDMLLAADAEGDVPTQAQGGDVEGHMISRSEKTPKDDGGGEEDEADEEVSISSEEGSDDEKGSSEKVLYNSGKKLSSERKKQLSQLVANARREWLDTGSRLRVMQVLESVEAGAALTFDYIAYVALAAWVAAMGLISNSVAVVVASMLLSPLMGPCLGATLGATLRKGHLVKLGLLNECLSLILCVLMGLLVGAIAIPSQVPSVESWPSGEMINRGTPNGLVMGIFVAVPSGMGVALSVLGRNSGGLTGVAITILYRNGTVPRAPGDDTDYALTGTLSLCLTLVNICCIFIGGCTMFKLKEVVPIQNKNTFWSRDVKVERQHRRKAMDPDTKAIKLGVKAALELQEALAKEGKLHEDDEVLEKNQADQNDDYMKLTEAKRRGLAANVLEDALFVGGGAFVGDNGQEMMNKVIPGGAISSDQIPDEVTFLDEASLDSDKVSLLDAAGKVGGLEDAGELLFGPFSDELVNRKGIRTDEWDDQLGDYGINHEDVAGAVMLY</sequence>
<feature type="region of interest" description="Disordered" evidence="1">
    <location>
        <begin position="86"/>
        <end position="105"/>
    </location>
</feature>
<dbReference type="Pfam" id="PF04087">
    <property type="entry name" value="DUF389"/>
    <property type="match status" value="1"/>
</dbReference>
<dbReference type="Proteomes" id="UP001224775">
    <property type="component" value="Unassembled WGS sequence"/>
</dbReference>
<gene>
    <name evidence="3" type="ORF">QTG54_015961</name>
</gene>